<dbReference type="Gene3D" id="1.25.10.10">
    <property type="entry name" value="Leucine-rich Repeat Variant"/>
    <property type="match status" value="1"/>
</dbReference>
<keyword evidence="2" id="KW-0132">Cell division</keyword>
<keyword evidence="6" id="KW-0131">Cell cycle</keyword>
<dbReference type="WBParaSite" id="NBR_0000906401-mRNA-1">
    <property type="protein sequence ID" value="NBR_0000906401-mRNA-1"/>
    <property type="gene ID" value="NBR_0000906401"/>
</dbReference>
<organism evidence="11">
    <name type="scientific">Nippostrongylus brasiliensis</name>
    <name type="common">Rat hookworm</name>
    <dbReference type="NCBI Taxonomy" id="27835"/>
    <lineage>
        <taxon>Eukaryota</taxon>
        <taxon>Metazoa</taxon>
        <taxon>Ecdysozoa</taxon>
        <taxon>Nematoda</taxon>
        <taxon>Chromadorea</taxon>
        <taxon>Rhabditida</taxon>
        <taxon>Rhabditina</taxon>
        <taxon>Rhabditomorpha</taxon>
        <taxon>Strongyloidea</taxon>
        <taxon>Heligmosomidae</taxon>
        <taxon>Nippostrongylus</taxon>
    </lineage>
</organism>
<feature type="region of interest" description="Disordered" evidence="7">
    <location>
        <begin position="512"/>
        <end position="607"/>
    </location>
</feature>
<dbReference type="Proteomes" id="UP000271162">
    <property type="component" value="Unassembled WGS sequence"/>
</dbReference>
<evidence type="ECO:0000256" key="4">
    <source>
        <dbReference type="ARBA" id="ARBA00023067"/>
    </source>
</evidence>
<dbReference type="InterPro" id="IPR032682">
    <property type="entry name" value="Cnd1_C"/>
</dbReference>
<feature type="region of interest" description="Disordered" evidence="7">
    <location>
        <begin position="34"/>
        <end position="61"/>
    </location>
</feature>
<feature type="compositionally biased region" description="Polar residues" evidence="7">
    <location>
        <begin position="51"/>
        <end position="61"/>
    </location>
</feature>
<dbReference type="GO" id="GO:0000796">
    <property type="term" value="C:condensin complex"/>
    <property type="evidence" value="ECO:0007669"/>
    <property type="project" value="TreeGrafter"/>
</dbReference>
<evidence type="ECO:0000256" key="3">
    <source>
        <dbReference type="ARBA" id="ARBA00022776"/>
    </source>
</evidence>
<evidence type="ECO:0000313" key="11">
    <source>
        <dbReference type="WBParaSite" id="NBR_0000906401-mRNA-1"/>
    </source>
</evidence>
<keyword evidence="3" id="KW-0498">Mitosis</keyword>
<keyword evidence="10" id="KW-1185">Reference proteome</keyword>
<evidence type="ECO:0000259" key="8">
    <source>
        <dbReference type="Pfam" id="PF12717"/>
    </source>
</evidence>
<proteinExistence type="predicted"/>
<gene>
    <name evidence="9" type="ORF">NBR_LOCUS9065</name>
</gene>
<dbReference type="Pfam" id="PF12717">
    <property type="entry name" value="Cnd1"/>
    <property type="match status" value="1"/>
</dbReference>
<evidence type="ECO:0000256" key="1">
    <source>
        <dbReference type="ARBA" id="ARBA00004123"/>
    </source>
</evidence>
<feature type="compositionally biased region" description="Basic and acidic residues" evidence="7">
    <location>
        <begin position="584"/>
        <end position="598"/>
    </location>
</feature>
<dbReference type="AlphaFoldDB" id="A0A0N4Y0K2"/>
<dbReference type="GO" id="GO:0010032">
    <property type="term" value="P:meiotic chromosome condensation"/>
    <property type="evidence" value="ECO:0007669"/>
    <property type="project" value="TreeGrafter"/>
</dbReference>
<accession>A0A0N4Y0K2</accession>
<protein>
    <submittedName>
        <fullName evidence="11">Condensin-2 complex subunit D3 (inferred by orthology to a human protein)</fullName>
    </submittedName>
</protein>
<dbReference type="InterPro" id="IPR016024">
    <property type="entry name" value="ARM-type_fold"/>
</dbReference>
<evidence type="ECO:0000313" key="10">
    <source>
        <dbReference type="Proteomes" id="UP000271162"/>
    </source>
</evidence>
<evidence type="ECO:0000313" key="9">
    <source>
        <dbReference type="EMBL" id="VDL72654.1"/>
    </source>
</evidence>
<dbReference type="STRING" id="27835.A0A0N4Y0K2"/>
<evidence type="ECO:0000256" key="6">
    <source>
        <dbReference type="ARBA" id="ARBA00023306"/>
    </source>
</evidence>
<dbReference type="InterPro" id="IPR026971">
    <property type="entry name" value="CND1/NCAPD3"/>
</dbReference>
<dbReference type="InterPro" id="IPR011989">
    <property type="entry name" value="ARM-like"/>
</dbReference>
<evidence type="ECO:0000256" key="7">
    <source>
        <dbReference type="SAM" id="MobiDB-lite"/>
    </source>
</evidence>
<name>A0A0N4Y0K2_NIPBR</name>
<dbReference type="PANTHER" id="PTHR14222">
    <property type="entry name" value="CONDENSIN"/>
    <property type="match status" value="1"/>
</dbReference>
<dbReference type="PANTHER" id="PTHR14222:SF1">
    <property type="entry name" value="CONDENSIN-2 COMPLEX SUBUNIT D3"/>
    <property type="match status" value="1"/>
</dbReference>
<comment type="subcellular location">
    <subcellularLocation>
        <location evidence="1">Nucleus</location>
    </subcellularLocation>
</comment>
<feature type="compositionally biased region" description="Low complexity" evidence="7">
    <location>
        <begin position="39"/>
        <end position="48"/>
    </location>
</feature>
<feature type="compositionally biased region" description="Low complexity" evidence="7">
    <location>
        <begin position="516"/>
        <end position="528"/>
    </location>
</feature>
<feature type="region of interest" description="Disordered" evidence="7">
    <location>
        <begin position="460"/>
        <end position="499"/>
    </location>
</feature>
<dbReference type="SUPFAM" id="SSF48371">
    <property type="entry name" value="ARM repeat"/>
    <property type="match status" value="1"/>
</dbReference>
<feature type="domain" description="Condensin complex subunit 1 C-terminal" evidence="8">
    <location>
        <begin position="125"/>
        <end position="248"/>
    </location>
</feature>
<dbReference type="GO" id="GO:0005634">
    <property type="term" value="C:nucleus"/>
    <property type="evidence" value="ECO:0007669"/>
    <property type="project" value="UniProtKB-SubCell"/>
</dbReference>
<evidence type="ECO:0000256" key="2">
    <source>
        <dbReference type="ARBA" id="ARBA00022618"/>
    </source>
</evidence>
<dbReference type="GO" id="GO:0000779">
    <property type="term" value="C:condensed chromosome, centromeric region"/>
    <property type="evidence" value="ECO:0007669"/>
    <property type="project" value="TreeGrafter"/>
</dbReference>
<evidence type="ECO:0000256" key="5">
    <source>
        <dbReference type="ARBA" id="ARBA00023242"/>
    </source>
</evidence>
<feature type="compositionally biased region" description="Polar residues" evidence="7">
    <location>
        <begin position="480"/>
        <end position="499"/>
    </location>
</feature>
<keyword evidence="4" id="KW-0226">DNA condensation</keyword>
<reference evidence="11" key="1">
    <citation type="submission" date="2017-02" db="UniProtKB">
        <authorList>
            <consortium name="WormBaseParasite"/>
        </authorList>
    </citation>
    <scope>IDENTIFICATION</scope>
</reference>
<keyword evidence="5" id="KW-0539">Nucleus</keyword>
<dbReference type="GO" id="GO:0007076">
    <property type="term" value="P:mitotic chromosome condensation"/>
    <property type="evidence" value="ECO:0007669"/>
    <property type="project" value="InterPro"/>
</dbReference>
<feature type="compositionally biased region" description="Basic and acidic residues" evidence="7">
    <location>
        <begin position="460"/>
        <end position="470"/>
    </location>
</feature>
<sequence length="700" mass="78885">MRYAVHLLDALKTILASDVSKDDELLVVNSAMPSLQPTPASSRAPSPAHSMMSTETSDLPSSQNVPVIYPHVLNAAAENRKALLTPRIRAHAVLTIGKFCLMDERTAKATIPIFVKQLKMNRDHVVRNNIALVICDLCVRYTSMVDRYSPIIAACLKDTSTLVRRQILESLASLIKEQFIRWEGQVMYRFVSTILDENDAIRDYTMFCLTDVLLTQFPDLFSNHFVECLMYFNNVPVSCEREVVQEVIDPSQRVTLYGPENEVNRMTIYKFMLSTFDDRLKFTAMAHMCNQIICPIMNGKLDFNDPCVQALLRDTLTIMTLEEIKLEMEVGKGPDGEEEPPAAVVAAAKEMITKTFRKALIEFVMPALLDLRVFLNEKRSSLRGPLYGAFRTICREHKDEIDAFLDGDQQLKAEVLYDIRRYEIREKVQRAVTLRKAEETVAQRRRSRRSLAISLRPTELSRRSGLKENEGNDIEATVPPTLNATSGPQQNTSQIEDGVSPQNDIVMNEQEAVDPTAAATSSSTATESIDSDALKISDRSRRKRSSTSGETEILPTAHEPALLSTKMEVDSDGPASDMEVDDETERKRQNDKENDHISPRPPSIKRRAYQVRSVPSIANEYLEENSQIIDDGALSDRAVSTPIKPMPNLTFRNLELSAIETDQKRTSRLGKAFHTVPFIGTDTPVFEENFVNQFFNTSHL</sequence>
<dbReference type="GO" id="GO:0051301">
    <property type="term" value="P:cell division"/>
    <property type="evidence" value="ECO:0007669"/>
    <property type="project" value="UniProtKB-KW"/>
</dbReference>
<dbReference type="EMBL" id="UYSL01020085">
    <property type="protein sequence ID" value="VDL72654.1"/>
    <property type="molecule type" value="Genomic_DNA"/>
</dbReference>
<reference evidence="9 10" key="2">
    <citation type="submission" date="2018-11" db="EMBL/GenBank/DDBJ databases">
        <authorList>
            <consortium name="Pathogen Informatics"/>
        </authorList>
    </citation>
    <scope>NUCLEOTIDE SEQUENCE [LARGE SCALE GENOMIC DNA]</scope>
</reference>
<dbReference type="GO" id="GO:0042393">
    <property type="term" value="F:histone binding"/>
    <property type="evidence" value="ECO:0007669"/>
    <property type="project" value="TreeGrafter"/>
</dbReference>